<protein>
    <recommendedName>
        <fullName evidence="1">Cucumopine synthase C-terminal helical bundle domain-containing protein</fullName>
    </recommendedName>
</protein>
<dbReference type="Pfam" id="PF18631">
    <property type="entry name" value="Cucumopine_C"/>
    <property type="match status" value="1"/>
</dbReference>
<name>A0ABU6V1M9_9FABA</name>
<dbReference type="InterPro" id="IPR040602">
    <property type="entry name" value="Cucumopine_C"/>
</dbReference>
<keyword evidence="3" id="KW-1185">Reference proteome</keyword>
<dbReference type="Proteomes" id="UP001341840">
    <property type="component" value="Unassembled WGS sequence"/>
</dbReference>
<organism evidence="2 3">
    <name type="scientific">Stylosanthes scabra</name>
    <dbReference type="NCBI Taxonomy" id="79078"/>
    <lineage>
        <taxon>Eukaryota</taxon>
        <taxon>Viridiplantae</taxon>
        <taxon>Streptophyta</taxon>
        <taxon>Embryophyta</taxon>
        <taxon>Tracheophyta</taxon>
        <taxon>Spermatophyta</taxon>
        <taxon>Magnoliopsida</taxon>
        <taxon>eudicotyledons</taxon>
        <taxon>Gunneridae</taxon>
        <taxon>Pentapetalae</taxon>
        <taxon>rosids</taxon>
        <taxon>fabids</taxon>
        <taxon>Fabales</taxon>
        <taxon>Fabaceae</taxon>
        <taxon>Papilionoideae</taxon>
        <taxon>50 kb inversion clade</taxon>
        <taxon>dalbergioids sensu lato</taxon>
        <taxon>Dalbergieae</taxon>
        <taxon>Pterocarpus clade</taxon>
        <taxon>Stylosanthes</taxon>
    </lineage>
</organism>
<accession>A0ABU6V1M9</accession>
<evidence type="ECO:0000313" key="3">
    <source>
        <dbReference type="Proteomes" id="UP001341840"/>
    </source>
</evidence>
<evidence type="ECO:0000313" key="2">
    <source>
        <dbReference type="EMBL" id="MED6167521.1"/>
    </source>
</evidence>
<sequence>MSISISTFSDLVTAIKAATDAILTTEPKEIKGIRTGGLPVGSNNQYFTTWDFANGMIRDHSTCTWYSLLITFEDNRFSLDQCCALVHRFANHCTNFLRYSGFEEMARLAAAMR</sequence>
<feature type="domain" description="Cucumopine synthase C-terminal helical bundle" evidence="1">
    <location>
        <begin position="9"/>
        <end position="109"/>
    </location>
</feature>
<comment type="caution">
    <text evidence="2">The sequence shown here is derived from an EMBL/GenBank/DDBJ whole genome shotgun (WGS) entry which is preliminary data.</text>
</comment>
<gene>
    <name evidence="2" type="ORF">PIB30_003493</name>
</gene>
<proteinExistence type="predicted"/>
<evidence type="ECO:0000259" key="1">
    <source>
        <dbReference type="Pfam" id="PF18631"/>
    </source>
</evidence>
<dbReference type="EMBL" id="JASCZI010151041">
    <property type="protein sequence ID" value="MED6167521.1"/>
    <property type="molecule type" value="Genomic_DNA"/>
</dbReference>
<reference evidence="2 3" key="1">
    <citation type="journal article" date="2023" name="Plants (Basel)">
        <title>Bridging the Gap: Combining Genomics and Transcriptomics Approaches to Understand Stylosanthes scabra, an Orphan Legume from the Brazilian Caatinga.</title>
        <authorList>
            <person name="Ferreira-Neto J.R.C."/>
            <person name="da Silva M.D."/>
            <person name="Binneck E."/>
            <person name="de Melo N.F."/>
            <person name="da Silva R.H."/>
            <person name="de Melo A.L.T.M."/>
            <person name="Pandolfi V."/>
            <person name="Bustamante F.O."/>
            <person name="Brasileiro-Vidal A.C."/>
            <person name="Benko-Iseppon A.M."/>
        </authorList>
    </citation>
    <scope>NUCLEOTIDE SEQUENCE [LARGE SCALE GENOMIC DNA]</scope>
    <source>
        <tissue evidence="2">Leaves</tissue>
    </source>
</reference>